<comment type="subcellular location">
    <subcellularLocation>
        <location evidence="1 6">Cell membrane</location>
        <topology evidence="1 6">Multi-pass membrane protein</topology>
    </subcellularLocation>
</comment>
<gene>
    <name evidence="8" type="primary">yxdM_2</name>
    <name evidence="8" type="ORF">BACCIP111883_02352</name>
</gene>
<dbReference type="InterPro" id="IPR052536">
    <property type="entry name" value="ABC-4_Integral_Memb_Prot"/>
</dbReference>
<feature type="transmembrane region" description="Helical" evidence="6">
    <location>
        <begin position="151"/>
        <end position="175"/>
    </location>
</feature>
<evidence type="ECO:0000256" key="5">
    <source>
        <dbReference type="ARBA" id="ARBA00023136"/>
    </source>
</evidence>
<feature type="transmembrane region" description="Helical" evidence="6">
    <location>
        <begin position="196"/>
        <end position="218"/>
    </location>
</feature>
<feature type="domain" description="ABC3 transporter permease C-terminal" evidence="7">
    <location>
        <begin position="62"/>
        <end position="178"/>
    </location>
</feature>
<keyword evidence="4 6" id="KW-1133">Transmembrane helix</keyword>
<dbReference type="PANTHER" id="PTHR46795">
    <property type="entry name" value="ABC TRANSPORTER PERMEASE-RELATED-RELATED"/>
    <property type="match status" value="1"/>
</dbReference>
<dbReference type="InterPro" id="IPR027022">
    <property type="entry name" value="ABC_permease_BceB-typ"/>
</dbReference>
<keyword evidence="6" id="KW-0813">Transport</keyword>
<evidence type="ECO:0000256" key="1">
    <source>
        <dbReference type="ARBA" id="ARBA00004651"/>
    </source>
</evidence>
<dbReference type="InterPro" id="IPR003838">
    <property type="entry name" value="ABC3_permease_C"/>
</dbReference>
<dbReference type="PANTHER" id="PTHR46795:SF3">
    <property type="entry name" value="ABC TRANSPORTER PERMEASE"/>
    <property type="match status" value="1"/>
</dbReference>
<sequence>MTFNQLIWKMAKENKKKYIFYFLCNSFAVTFFFLFATIYFNQAIIEVKELEGIQDILIIPGVALVFFTVFFINYAHRIFIKRRKKELSLLMTLGMSNQDILKLILKENGAIALGSIVTGLTTGLVFSRLFFMILIESVGLDRVPFHLSFNMFGYTIGTYILVFALSIAMTIYFLLSKSLTESLKSDRYVENLKHRSPIMGGLGILLLVGSCYLLYFTFLNPELGGDDGTFLLMWTIGIIIGLCITISQCMSFFVHTAKRFPSYYFSRSLFFSSIENKFRNLTAILVLVSIMSMVTIFYTSFCLYFLKYQEDQVERDFPYHLSYVETDTSNNIFGKELNTIVDNKDNSITNHVQVDGFMYKKLYQHWDDYYEDYYRDYLFISLSSFNELSNQQISLSDDDYFYLVNSNSEYYYVDEEYSRGIQLEENGSNFEFTLKDVFVEKMINRWHTNYLVVTDQTFEKIKKSLNGIEMSIHLMNVTDWKNSGAIINEFEDKLNNKNNSSQPDGQLEDYWYEIDSKLHAYNTIKYTNGTMFFVTIFISILFFLGSFILLYLNVFSNVDEEKRRFLKLYKIGITKKEVKQLISKELRVILFFAPILGSCLAFVYILSFAKDGGGLLENMSLFYCFLIMSGIYFSIQIIYYFIARKKLLEQVM</sequence>
<dbReference type="RefSeq" id="WP_230501457.1">
    <property type="nucleotide sequence ID" value="NZ_CAKJTJ010000011.1"/>
</dbReference>
<name>A0ABN8A8T7_9BACI</name>
<evidence type="ECO:0000256" key="4">
    <source>
        <dbReference type="ARBA" id="ARBA00022989"/>
    </source>
</evidence>
<evidence type="ECO:0000313" key="9">
    <source>
        <dbReference type="Proteomes" id="UP000789833"/>
    </source>
</evidence>
<dbReference type="PIRSF" id="PIRSF018968">
    <property type="entry name" value="ABC_permease_BceB"/>
    <property type="match status" value="1"/>
</dbReference>
<dbReference type="Pfam" id="PF02687">
    <property type="entry name" value="FtsX"/>
    <property type="match status" value="1"/>
</dbReference>
<feature type="transmembrane region" description="Helical" evidence="6">
    <location>
        <begin position="18"/>
        <end position="40"/>
    </location>
</feature>
<organism evidence="8 9">
    <name type="scientific">Sutcliffiella rhizosphaerae</name>
    <dbReference type="NCBI Taxonomy" id="2880967"/>
    <lineage>
        <taxon>Bacteria</taxon>
        <taxon>Bacillati</taxon>
        <taxon>Bacillota</taxon>
        <taxon>Bacilli</taxon>
        <taxon>Bacillales</taxon>
        <taxon>Bacillaceae</taxon>
        <taxon>Sutcliffiella</taxon>
    </lineage>
</organism>
<feature type="transmembrane region" description="Helical" evidence="6">
    <location>
        <begin position="588"/>
        <end position="608"/>
    </location>
</feature>
<feature type="transmembrane region" description="Helical" evidence="6">
    <location>
        <begin position="531"/>
        <end position="554"/>
    </location>
</feature>
<keyword evidence="2 6" id="KW-1003">Cell membrane</keyword>
<keyword evidence="3 6" id="KW-0812">Transmembrane</keyword>
<protein>
    <submittedName>
        <fullName evidence="8">ABC transporter permease protein YxdM</fullName>
    </submittedName>
</protein>
<comment type="caution">
    <text evidence="8">The sequence shown here is derived from an EMBL/GenBank/DDBJ whole genome shotgun (WGS) entry which is preliminary data.</text>
</comment>
<evidence type="ECO:0000313" key="8">
    <source>
        <dbReference type="EMBL" id="CAG9621579.1"/>
    </source>
</evidence>
<evidence type="ECO:0000256" key="6">
    <source>
        <dbReference type="PIRNR" id="PIRNR018968"/>
    </source>
</evidence>
<accession>A0ABN8A8T7</accession>
<dbReference type="Proteomes" id="UP000789833">
    <property type="component" value="Unassembled WGS sequence"/>
</dbReference>
<dbReference type="EMBL" id="CAKJTJ010000011">
    <property type="protein sequence ID" value="CAG9621579.1"/>
    <property type="molecule type" value="Genomic_DNA"/>
</dbReference>
<reference evidence="8 9" key="1">
    <citation type="submission" date="2021-10" db="EMBL/GenBank/DDBJ databases">
        <authorList>
            <person name="Criscuolo A."/>
        </authorList>
    </citation>
    <scope>NUCLEOTIDE SEQUENCE [LARGE SCALE GENOMIC DNA]</scope>
    <source>
        <strain evidence="9">CIP 111883</strain>
    </source>
</reference>
<proteinExistence type="inferred from homology"/>
<keyword evidence="5 6" id="KW-0472">Membrane</keyword>
<evidence type="ECO:0000256" key="3">
    <source>
        <dbReference type="ARBA" id="ARBA00022692"/>
    </source>
</evidence>
<evidence type="ECO:0000256" key="2">
    <source>
        <dbReference type="ARBA" id="ARBA00022475"/>
    </source>
</evidence>
<feature type="transmembrane region" description="Helical" evidence="6">
    <location>
        <begin position="278"/>
        <end position="306"/>
    </location>
</feature>
<feature type="transmembrane region" description="Helical" evidence="6">
    <location>
        <begin position="230"/>
        <end position="257"/>
    </location>
</feature>
<comment type="similarity">
    <text evidence="6">Belongs to the ABC-4 integral membrane protein family.</text>
</comment>
<evidence type="ECO:0000259" key="7">
    <source>
        <dbReference type="Pfam" id="PF02687"/>
    </source>
</evidence>
<keyword evidence="9" id="KW-1185">Reference proteome</keyword>
<feature type="transmembrane region" description="Helical" evidence="6">
    <location>
        <begin position="110"/>
        <end position="131"/>
    </location>
</feature>
<feature type="transmembrane region" description="Helical" evidence="6">
    <location>
        <begin position="620"/>
        <end position="642"/>
    </location>
</feature>
<feature type="transmembrane region" description="Helical" evidence="6">
    <location>
        <begin position="52"/>
        <end position="75"/>
    </location>
</feature>